<name>M2RF93_CERS8</name>
<organism evidence="3 4">
    <name type="scientific">Ceriporiopsis subvermispora (strain B)</name>
    <name type="common">White-rot fungus</name>
    <name type="synonym">Gelatoporia subvermispora</name>
    <dbReference type="NCBI Taxonomy" id="914234"/>
    <lineage>
        <taxon>Eukaryota</taxon>
        <taxon>Fungi</taxon>
        <taxon>Dikarya</taxon>
        <taxon>Basidiomycota</taxon>
        <taxon>Agaricomycotina</taxon>
        <taxon>Agaricomycetes</taxon>
        <taxon>Polyporales</taxon>
        <taxon>Gelatoporiaceae</taxon>
        <taxon>Gelatoporia</taxon>
    </lineage>
</organism>
<sequence>MSFFFRRDAECSDPDLVLPTIAYQLAHSRPELMARIVSAVKEYVHHGQFQGISHQGQQLFLDIIRDGVDHERPLALVMDSVDECLNSSPGLKSSLLHLICQAVANIQSLRVLIATRPESYMMSTLPTLDDNSAILRNLWTDSVNEISEDIRQYIQAEIDQRVRKGNFILLEERPNAVAQLTQLSAG</sequence>
<evidence type="ECO:0000259" key="2">
    <source>
        <dbReference type="Pfam" id="PF24883"/>
    </source>
</evidence>
<dbReference type="STRING" id="914234.M2RF93"/>
<proteinExistence type="predicted"/>
<dbReference type="OrthoDB" id="163438at2759"/>
<accession>M2RF93</accession>
<dbReference type="HOGENOM" id="CLU_1454214_0_0_1"/>
<dbReference type="EMBL" id="KB445796">
    <property type="protein sequence ID" value="EMD37466.1"/>
    <property type="molecule type" value="Genomic_DNA"/>
</dbReference>
<dbReference type="InterPro" id="IPR056884">
    <property type="entry name" value="NPHP3-like_N"/>
</dbReference>
<protein>
    <recommendedName>
        <fullName evidence="2">Nephrocystin 3-like N-terminal domain-containing protein</fullName>
    </recommendedName>
</protein>
<evidence type="ECO:0000313" key="3">
    <source>
        <dbReference type="EMBL" id="EMD37466.1"/>
    </source>
</evidence>
<dbReference type="AlphaFoldDB" id="M2RF93"/>
<keyword evidence="1" id="KW-0677">Repeat</keyword>
<reference evidence="3 4" key="1">
    <citation type="journal article" date="2012" name="Proc. Natl. Acad. Sci. U.S.A.">
        <title>Comparative genomics of Ceriporiopsis subvermispora and Phanerochaete chrysosporium provide insight into selective ligninolysis.</title>
        <authorList>
            <person name="Fernandez-Fueyo E."/>
            <person name="Ruiz-Duenas F.J."/>
            <person name="Ferreira P."/>
            <person name="Floudas D."/>
            <person name="Hibbett D.S."/>
            <person name="Canessa P."/>
            <person name="Larrondo L.F."/>
            <person name="James T.Y."/>
            <person name="Seelenfreund D."/>
            <person name="Lobos S."/>
            <person name="Polanco R."/>
            <person name="Tello M."/>
            <person name="Honda Y."/>
            <person name="Watanabe T."/>
            <person name="Watanabe T."/>
            <person name="Ryu J.S."/>
            <person name="Kubicek C.P."/>
            <person name="Schmoll M."/>
            <person name="Gaskell J."/>
            <person name="Hammel K.E."/>
            <person name="St John F.J."/>
            <person name="Vanden Wymelenberg A."/>
            <person name="Sabat G."/>
            <person name="Splinter BonDurant S."/>
            <person name="Syed K."/>
            <person name="Yadav J.S."/>
            <person name="Doddapaneni H."/>
            <person name="Subramanian V."/>
            <person name="Lavin J.L."/>
            <person name="Oguiza J.A."/>
            <person name="Perez G."/>
            <person name="Pisabarro A.G."/>
            <person name="Ramirez L."/>
            <person name="Santoyo F."/>
            <person name="Master E."/>
            <person name="Coutinho P.M."/>
            <person name="Henrissat B."/>
            <person name="Lombard V."/>
            <person name="Magnuson J.K."/>
            <person name="Kuees U."/>
            <person name="Hori C."/>
            <person name="Igarashi K."/>
            <person name="Samejima M."/>
            <person name="Held B.W."/>
            <person name="Barry K.W."/>
            <person name="LaButti K.M."/>
            <person name="Lapidus A."/>
            <person name="Lindquist E.A."/>
            <person name="Lucas S.M."/>
            <person name="Riley R."/>
            <person name="Salamov A.A."/>
            <person name="Hoffmeister D."/>
            <person name="Schwenk D."/>
            <person name="Hadar Y."/>
            <person name="Yarden O."/>
            <person name="de Vries R.P."/>
            <person name="Wiebenga A."/>
            <person name="Stenlid J."/>
            <person name="Eastwood D."/>
            <person name="Grigoriev I.V."/>
            <person name="Berka R.M."/>
            <person name="Blanchette R.A."/>
            <person name="Kersten P."/>
            <person name="Martinez A.T."/>
            <person name="Vicuna R."/>
            <person name="Cullen D."/>
        </authorList>
    </citation>
    <scope>NUCLEOTIDE SEQUENCE [LARGE SCALE GENOMIC DNA]</scope>
    <source>
        <strain evidence="3 4">B</strain>
    </source>
</reference>
<evidence type="ECO:0000313" key="4">
    <source>
        <dbReference type="Proteomes" id="UP000016930"/>
    </source>
</evidence>
<dbReference type="Pfam" id="PF24883">
    <property type="entry name" value="NPHP3_N"/>
    <property type="match status" value="1"/>
</dbReference>
<feature type="domain" description="Nephrocystin 3-like N-terminal" evidence="2">
    <location>
        <begin position="3"/>
        <end position="116"/>
    </location>
</feature>
<dbReference type="Proteomes" id="UP000016930">
    <property type="component" value="Unassembled WGS sequence"/>
</dbReference>
<evidence type="ECO:0000256" key="1">
    <source>
        <dbReference type="ARBA" id="ARBA00022737"/>
    </source>
</evidence>
<keyword evidence="4" id="KW-1185">Reference proteome</keyword>
<gene>
    <name evidence="3" type="ORF">CERSUDRAFT_123413</name>
</gene>